<sequence>MHTTHHCKARQTQRGISPKMVDYVIEHGRSSNDKVVLDINEVDRLLADLDAQRSLLLKIRDKGGVVVVEQGGVAITTYNRQRRNRFRQH</sequence>
<dbReference type="Proteomes" id="UP000308891">
    <property type="component" value="Unassembled WGS sequence"/>
</dbReference>
<name>A0A4T0UIX1_9NEIS</name>
<reference evidence="1 2" key="1">
    <citation type="submission" date="2019-04" db="EMBL/GenBank/DDBJ databases">
        <title>Crenobacter sp. nov.</title>
        <authorList>
            <person name="Shi S."/>
        </authorList>
    </citation>
    <scope>NUCLEOTIDE SEQUENCE [LARGE SCALE GENOMIC DNA]</scope>
    <source>
        <strain evidence="1 2">GY 70310</strain>
    </source>
</reference>
<proteinExistence type="predicted"/>
<keyword evidence="2" id="KW-1185">Reference proteome</keyword>
<dbReference type="OrthoDB" id="5540949at2"/>
<comment type="caution">
    <text evidence="1">The sequence shown here is derived from an EMBL/GenBank/DDBJ whole genome shotgun (WGS) entry which is preliminary data.</text>
</comment>
<organism evidence="1 2">
    <name type="scientific">Crenobacter intestini</name>
    <dbReference type="NCBI Taxonomy" id="2563443"/>
    <lineage>
        <taxon>Bacteria</taxon>
        <taxon>Pseudomonadati</taxon>
        <taxon>Pseudomonadota</taxon>
        <taxon>Betaproteobacteria</taxon>
        <taxon>Neisseriales</taxon>
        <taxon>Neisseriaceae</taxon>
        <taxon>Crenobacter</taxon>
    </lineage>
</organism>
<evidence type="ECO:0000313" key="2">
    <source>
        <dbReference type="Proteomes" id="UP000308891"/>
    </source>
</evidence>
<protein>
    <submittedName>
        <fullName evidence="1">DUF4258 domain-containing protein</fullName>
    </submittedName>
</protein>
<accession>A0A4T0UIX1</accession>
<evidence type="ECO:0000313" key="1">
    <source>
        <dbReference type="EMBL" id="TIC78479.1"/>
    </source>
</evidence>
<dbReference type="AlphaFoldDB" id="A0A4T0UIX1"/>
<dbReference type="EMBL" id="STGJ01000028">
    <property type="protein sequence ID" value="TIC78479.1"/>
    <property type="molecule type" value="Genomic_DNA"/>
</dbReference>
<gene>
    <name evidence="1" type="ORF">E5K04_16000</name>
</gene>